<evidence type="ECO:0000256" key="17">
    <source>
        <dbReference type="RuleBase" id="RU004262"/>
    </source>
</evidence>
<feature type="active site" description="Nucleophile" evidence="15">
    <location>
        <position position="160"/>
    </location>
</feature>
<comment type="subcellular location">
    <subcellularLocation>
        <location evidence="1">Cell membrane</location>
    </subcellularLocation>
    <subcellularLocation>
        <location evidence="2">Secreted</location>
    </subcellularLocation>
</comment>
<feature type="chain" id="PRO_5029743162" description="Lipase domain-containing protein" evidence="18">
    <location>
        <begin position="22"/>
        <end position="456"/>
    </location>
</feature>
<keyword evidence="8" id="KW-0442">Lipid degradation</keyword>
<dbReference type="OrthoDB" id="199913at2759"/>
<dbReference type="GO" id="GO:0004620">
    <property type="term" value="F:phospholipase activity"/>
    <property type="evidence" value="ECO:0007669"/>
    <property type="project" value="TreeGrafter"/>
</dbReference>
<evidence type="ECO:0000256" key="6">
    <source>
        <dbReference type="ARBA" id="ARBA00022729"/>
    </source>
</evidence>
<evidence type="ECO:0000256" key="1">
    <source>
        <dbReference type="ARBA" id="ARBA00004236"/>
    </source>
</evidence>
<comment type="catalytic activity">
    <reaction evidence="13">
        <text>1-hexadecanoyl-2-(9Z-octadecenoyl)-sn-glycero-3-phosphate + H2O = 2-(9Z-octadecenoyl)-sn-glycero-3-phosphate + hexadecanoate + H(+)</text>
        <dbReference type="Rhea" id="RHEA:40943"/>
        <dbReference type="ChEBI" id="CHEBI:7896"/>
        <dbReference type="ChEBI" id="CHEBI:15377"/>
        <dbReference type="ChEBI" id="CHEBI:15378"/>
        <dbReference type="ChEBI" id="CHEBI:64839"/>
        <dbReference type="ChEBI" id="CHEBI:77593"/>
    </reaction>
    <physiologicalReaction direction="left-to-right" evidence="13">
        <dbReference type="Rhea" id="RHEA:40944"/>
    </physiologicalReaction>
</comment>
<keyword evidence="4" id="KW-1003">Cell membrane</keyword>
<dbReference type="InParanoid" id="G3VIQ6"/>
<reference evidence="20" key="3">
    <citation type="submission" date="2025-09" db="UniProtKB">
        <authorList>
            <consortium name="Ensembl"/>
        </authorList>
    </citation>
    <scope>IDENTIFICATION</scope>
</reference>
<feature type="signal peptide" evidence="18">
    <location>
        <begin position="1"/>
        <end position="21"/>
    </location>
</feature>
<dbReference type="Pfam" id="PF00151">
    <property type="entry name" value="Lipase"/>
    <property type="match status" value="1"/>
</dbReference>
<dbReference type="RefSeq" id="XP_031815018.1">
    <property type="nucleotide sequence ID" value="XM_031959158.1"/>
</dbReference>
<gene>
    <name evidence="20" type="primary">LOC100925437</name>
</gene>
<dbReference type="eggNOG" id="ENOG502QUQT">
    <property type="taxonomic scope" value="Eukaryota"/>
</dbReference>
<keyword evidence="5" id="KW-0964">Secreted</keyword>
<dbReference type="SUPFAM" id="SSF53474">
    <property type="entry name" value="alpha/beta-Hydrolases"/>
    <property type="match status" value="1"/>
</dbReference>
<evidence type="ECO:0000256" key="2">
    <source>
        <dbReference type="ARBA" id="ARBA00004613"/>
    </source>
</evidence>
<accession>G3VIQ6</accession>
<dbReference type="AlphaFoldDB" id="G3VIQ6"/>
<dbReference type="GO" id="GO:0005615">
    <property type="term" value="C:extracellular space"/>
    <property type="evidence" value="ECO:0007669"/>
    <property type="project" value="UniProtKB-ARBA"/>
</dbReference>
<keyword evidence="12" id="KW-0325">Glycoprotein</keyword>
<feature type="active site" description="Charge relay system" evidence="15">
    <location>
        <position position="254"/>
    </location>
</feature>
<sequence length="456" mass="52557">MQRLYIFLFLICWARSGTTNACLEFTELSLKDSFLDIFKPKIKVELLLFTRGGINCAQPLFMRDFTLNNNFNVTKKTVWIVHGYRPLGTNPVWLHKFVNSLLSLEDVNIVVVDWNQGATTLLYQRAVKRCWKVATILREYIKKMMKLGISLQSFHFIGVSLGAHISGYVGSIFKGRIGRITGIDPAGPGFNNAPIKMRLDYTDAQFVDIIHSDAYGLGISHSIGHLDFYPNGGRNQPGCPTSIFAGFTYIKCNHQRAVFIFISSLATECNITAYPCNSYQEYKNGKCTNCEDFGLNLCPTTGYYADHWKNDIIKRHHPQLEAYFDTSPKEPFCLYQYALDIVTVNEIQKQGIFEIKLKDKYGTIEASKIKHNKRTFPAYSETRILAGFYNDFKEISQIILKYIPYHVLFKCRSCQYQIHHIRLSSLYFPERPELCEEEILLIENMEIKLHPHFCDK</sequence>
<evidence type="ECO:0000256" key="10">
    <source>
        <dbReference type="ARBA" id="ARBA00023136"/>
    </source>
</evidence>
<evidence type="ECO:0000256" key="8">
    <source>
        <dbReference type="ARBA" id="ARBA00022963"/>
    </source>
</evidence>
<name>G3VIQ6_SARHA</name>
<dbReference type="Gene3D" id="3.40.50.1820">
    <property type="entry name" value="alpha/beta hydrolase"/>
    <property type="match status" value="1"/>
</dbReference>
<evidence type="ECO:0000256" key="3">
    <source>
        <dbReference type="ARBA" id="ARBA00010701"/>
    </source>
</evidence>
<feature type="domain" description="Lipase" evidence="19">
    <location>
        <begin position="39"/>
        <end position="332"/>
    </location>
</feature>
<evidence type="ECO:0000313" key="20">
    <source>
        <dbReference type="Ensembl" id="ENSSHAP00000003060.2"/>
    </source>
</evidence>
<keyword evidence="16" id="KW-0479">Metal-binding</keyword>
<dbReference type="PRINTS" id="PR00821">
    <property type="entry name" value="TAGLIPASE"/>
</dbReference>
<dbReference type="GO" id="GO:0006654">
    <property type="term" value="P:phosphatidic acid biosynthetic process"/>
    <property type="evidence" value="ECO:0007669"/>
    <property type="project" value="UniProtKB-ARBA"/>
</dbReference>
<feature type="binding site" evidence="16">
    <location>
        <position position="203"/>
    </location>
    <ligand>
        <name>Ca(2+)</name>
        <dbReference type="ChEBI" id="CHEBI:29108"/>
    </ligand>
</feature>
<evidence type="ECO:0000256" key="18">
    <source>
        <dbReference type="SAM" id="SignalP"/>
    </source>
</evidence>
<keyword evidence="16" id="KW-0106">Calcium</keyword>
<keyword evidence="9" id="KW-0443">Lipid metabolism</keyword>
<feature type="binding site" evidence="16">
    <location>
        <position position="200"/>
    </location>
    <ligand>
        <name>Ca(2+)</name>
        <dbReference type="ChEBI" id="CHEBI:29108"/>
    </ligand>
</feature>
<protein>
    <recommendedName>
        <fullName evidence="19">Lipase domain-containing protein</fullName>
    </recommendedName>
</protein>
<evidence type="ECO:0000256" key="13">
    <source>
        <dbReference type="ARBA" id="ARBA00048637"/>
    </source>
</evidence>
<keyword evidence="21" id="KW-1185">Reference proteome</keyword>
<feature type="active site" description="Charge relay system" evidence="15">
    <location>
        <position position="184"/>
    </location>
</feature>
<reference evidence="20" key="2">
    <citation type="submission" date="2025-08" db="UniProtKB">
        <authorList>
            <consortium name="Ensembl"/>
        </authorList>
    </citation>
    <scope>IDENTIFICATION</scope>
</reference>
<evidence type="ECO:0000256" key="9">
    <source>
        <dbReference type="ARBA" id="ARBA00023098"/>
    </source>
</evidence>
<organism evidence="20 21">
    <name type="scientific">Sarcophilus harrisii</name>
    <name type="common">Tasmanian devil</name>
    <name type="synonym">Sarcophilus laniarius</name>
    <dbReference type="NCBI Taxonomy" id="9305"/>
    <lineage>
        <taxon>Eukaryota</taxon>
        <taxon>Metazoa</taxon>
        <taxon>Chordata</taxon>
        <taxon>Craniata</taxon>
        <taxon>Vertebrata</taxon>
        <taxon>Euteleostomi</taxon>
        <taxon>Mammalia</taxon>
        <taxon>Metatheria</taxon>
        <taxon>Dasyuromorphia</taxon>
        <taxon>Dasyuridae</taxon>
        <taxon>Sarcophilus</taxon>
    </lineage>
</organism>
<dbReference type="GO" id="GO:0005886">
    <property type="term" value="C:plasma membrane"/>
    <property type="evidence" value="ECO:0007669"/>
    <property type="project" value="UniProtKB-SubCell"/>
</dbReference>
<evidence type="ECO:0000256" key="15">
    <source>
        <dbReference type="PIRSR" id="PIRSR000865-1"/>
    </source>
</evidence>
<evidence type="ECO:0000256" key="11">
    <source>
        <dbReference type="ARBA" id="ARBA00023157"/>
    </source>
</evidence>
<evidence type="ECO:0000256" key="16">
    <source>
        <dbReference type="PIRSR" id="PIRSR000865-2"/>
    </source>
</evidence>
<keyword evidence="7" id="KW-0378">Hydrolase</keyword>
<dbReference type="GO" id="GO:0016042">
    <property type="term" value="P:lipid catabolic process"/>
    <property type="evidence" value="ECO:0007669"/>
    <property type="project" value="UniProtKB-KW"/>
</dbReference>
<dbReference type="FunFam" id="3.40.50.1820:FF:000063">
    <property type="entry name" value="Lipase member H"/>
    <property type="match status" value="1"/>
</dbReference>
<dbReference type="GO" id="GO:0052689">
    <property type="term" value="F:carboxylic ester hydrolase activity"/>
    <property type="evidence" value="ECO:0007669"/>
    <property type="project" value="InterPro"/>
</dbReference>
<dbReference type="GO" id="GO:0046872">
    <property type="term" value="F:metal ion binding"/>
    <property type="evidence" value="ECO:0007669"/>
    <property type="project" value="UniProtKB-KW"/>
</dbReference>
<dbReference type="GeneTree" id="ENSGT00940000156285"/>
<dbReference type="PIRSF" id="PIRSF000865">
    <property type="entry name" value="Lipoprotein_lipase_LIPH"/>
    <property type="match status" value="1"/>
</dbReference>
<dbReference type="GeneID" id="100925437"/>
<dbReference type="GO" id="GO:0008201">
    <property type="term" value="F:heparin binding"/>
    <property type="evidence" value="ECO:0007669"/>
    <property type="project" value="UniProtKB-ARBA"/>
</dbReference>
<dbReference type="InterPro" id="IPR013818">
    <property type="entry name" value="Lipase"/>
</dbReference>
<evidence type="ECO:0000256" key="14">
    <source>
        <dbReference type="ARBA" id="ARBA00049600"/>
    </source>
</evidence>
<evidence type="ECO:0000259" key="19">
    <source>
        <dbReference type="Pfam" id="PF00151"/>
    </source>
</evidence>
<dbReference type="CDD" id="cd00707">
    <property type="entry name" value="Pancreat_lipase_like"/>
    <property type="match status" value="1"/>
</dbReference>
<dbReference type="PANTHER" id="PTHR11610:SF103">
    <property type="entry name" value="LIPASE MEMBER I"/>
    <property type="match status" value="1"/>
</dbReference>
<dbReference type="InterPro" id="IPR016272">
    <property type="entry name" value="Lipase_LIPH"/>
</dbReference>
<feature type="binding site" evidence="16">
    <location>
        <position position="198"/>
    </location>
    <ligand>
        <name>Ca(2+)</name>
        <dbReference type="ChEBI" id="CHEBI:29108"/>
    </ligand>
</feature>
<dbReference type="FunCoup" id="G3VIQ6">
    <property type="interactions" value="29"/>
</dbReference>
<dbReference type="Proteomes" id="UP000007648">
    <property type="component" value="Unassembled WGS sequence"/>
</dbReference>
<evidence type="ECO:0000256" key="7">
    <source>
        <dbReference type="ARBA" id="ARBA00022801"/>
    </source>
</evidence>
<evidence type="ECO:0000313" key="21">
    <source>
        <dbReference type="Proteomes" id="UP000007648"/>
    </source>
</evidence>
<keyword evidence="11" id="KW-1015">Disulfide bond</keyword>
<evidence type="ECO:0000256" key="12">
    <source>
        <dbReference type="ARBA" id="ARBA00023180"/>
    </source>
</evidence>
<comment type="function">
    <text evidence="14">Hydrolyzes specifically phosphatidic acid (PA) to produce 2-acyl lysophosphatidic acid (LPA; a potent bioactive lipid mediator) and fatty acid. Does not hydrolyze other phospholipids, like phosphatidylserine (PS), phosphatidylcholine (PC) and phosphatidylethanolamine (PE) or triacylglycerol (TG).</text>
</comment>
<dbReference type="PANTHER" id="PTHR11610">
    <property type="entry name" value="LIPASE"/>
    <property type="match status" value="1"/>
</dbReference>
<evidence type="ECO:0000256" key="5">
    <source>
        <dbReference type="ARBA" id="ARBA00022525"/>
    </source>
</evidence>
<dbReference type="InterPro" id="IPR000734">
    <property type="entry name" value="TAG_lipase"/>
</dbReference>
<evidence type="ECO:0000256" key="4">
    <source>
        <dbReference type="ARBA" id="ARBA00022475"/>
    </source>
</evidence>
<comment type="similarity">
    <text evidence="3 17">Belongs to the AB hydrolase superfamily. Lipase family.</text>
</comment>
<dbReference type="Ensembl" id="ENSSHAT00000003096.2">
    <property type="protein sequence ID" value="ENSSHAP00000003060.2"/>
    <property type="gene ID" value="ENSSHAG00000002711.2"/>
</dbReference>
<dbReference type="InterPro" id="IPR033906">
    <property type="entry name" value="Lipase_N"/>
</dbReference>
<reference evidence="20 21" key="1">
    <citation type="journal article" date="2011" name="Proc. Natl. Acad. Sci. U.S.A.">
        <title>Genetic diversity and population structure of the endangered marsupial Sarcophilus harrisii (Tasmanian devil).</title>
        <authorList>
            <person name="Miller W."/>
            <person name="Hayes V.M."/>
            <person name="Ratan A."/>
            <person name="Petersen D.C."/>
            <person name="Wittekindt N.E."/>
            <person name="Miller J."/>
            <person name="Walenz B."/>
            <person name="Knight J."/>
            <person name="Qi J."/>
            <person name="Zhao F."/>
            <person name="Wang Q."/>
            <person name="Bedoya-Reina O.C."/>
            <person name="Katiyar N."/>
            <person name="Tomsho L.P."/>
            <person name="Kasson L.M."/>
            <person name="Hardie R.A."/>
            <person name="Woodbridge P."/>
            <person name="Tindall E.A."/>
            <person name="Bertelsen M.F."/>
            <person name="Dixon D."/>
            <person name="Pyecroft S."/>
            <person name="Helgen K.M."/>
            <person name="Lesk A.M."/>
            <person name="Pringle T.H."/>
            <person name="Patterson N."/>
            <person name="Zhang Y."/>
            <person name="Kreiss A."/>
            <person name="Woods G.M."/>
            <person name="Jones M.E."/>
            <person name="Schuster S.C."/>
        </authorList>
    </citation>
    <scope>NUCLEOTIDE SEQUENCE [LARGE SCALE GENOMIC DNA]</scope>
</reference>
<keyword evidence="6 18" id="KW-0732">Signal</keyword>
<keyword evidence="10" id="KW-0472">Membrane</keyword>
<proteinExistence type="inferred from homology"/>
<dbReference type="KEGG" id="shr:100925437"/>
<dbReference type="HOGENOM" id="CLU_027171_3_0_1"/>
<dbReference type="InterPro" id="IPR029058">
    <property type="entry name" value="AB_hydrolase_fold"/>
</dbReference>